<dbReference type="Proteomes" id="UP000547674">
    <property type="component" value="Unassembled WGS sequence"/>
</dbReference>
<gene>
    <name evidence="1" type="ORF">HKN21_04215</name>
</gene>
<comment type="caution">
    <text evidence="1">The sequence shown here is derived from an EMBL/GenBank/DDBJ whole genome shotgun (WGS) entry which is preliminary data.</text>
</comment>
<feature type="non-terminal residue" evidence="1">
    <location>
        <position position="50"/>
    </location>
</feature>
<protein>
    <submittedName>
        <fullName evidence="1">Uncharacterized protein</fullName>
    </submittedName>
</protein>
<organism evidence="1 2">
    <name type="scientific">Eiseniibacteriota bacterium</name>
    <dbReference type="NCBI Taxonomy" id="2212470"/>
    <lineage>
        <taxon>Bacteria</taxon>
        <taxon>Candidatus Eiseniibacteriota</taxon>
    </lineage>
</organism>
<evidence type="ECO:0000313" key="2">
    <source>
        <dbReference type="Proteomes" id="UP000547674"/>
    </source>
</evidence>
<dbReference type="EMBL" id="JABDJR010000156">
    <property type="protein sequence ID" value="NNF05942.1"/>
    <property type="molecule type" value="Genomic_DNA"/>
</dbReference>
<name>A0A7Y2E7T6_UNCEI</name>
<dbReference type="AlphaFoldDB" id="A0A7Y2E7T6"/>
<sequence length="50" mass="4963">MKTASFSLGLVLTGALLTTTLLACGGGGSTEPTRTIQVAVTPATQTVRIG</sequence>
<proteinExistence type="predicted"/>
<accession>A0A7Y2E7T6</accession>
<reference evidence="1 2" key="1">
    <citation type="submission" date="2020-03" db="EMBL/GenBank/DDBJ databases">
        <title>Metabolic flexibility allows generalist bacteria to become dominant in a frequently disturbed ecosystem.</title>
        <authorList>
            <person name="Chen Y.-J."/>
            <person name="Leung P.M."/>
            <person name="Bay S.K."/>
            <person name="Hugenholtz P."/>
            <person name="Kessler A.J."/>
            <person name="Shelley G."/>
            <person name="Waite D.W."/>
            <person name="Cook P.L."/>
            <person name="Greening C."/>
        </authorList>
    </citation>
    <scope>NUCLEOTIDE SEQUENCE [LARGE SCALE GENOMIC DNA]</scope>
    <source>
        <strain evidence="1">SS_bin_28</strain>
    </source>
</reference>
<evidence type="ECO:0000313" key="1">
    <source>
        <dbReference type="EMBL" id="NNF05942.1"/>
    </source>
</evidence>
<dbReference type="PROSITE" id="PS51257">
    <property type="entry name" value="PROKAR_LIPOPROTEIN"/>
    <property type="match status" value="1"/>
</dbReference>